<evidence type="ECO:0000313" key="2">
    <source>
        <dbReference type="EMBL" id="KAK7368939.1"/>
    </source>
</evidence>
<protein>
    <submittedName>
        <fullName evidence="2">Uncharacterized protein</fullName>
    </submittedName>
</protein>
<reference evidence="2 3" key="1">
    <citation type="submission" date="2024-01" db="EMBL/GenBank/DDBJ databases">
        <title>The genomes of 5 underutilized Papilionoideae crops provide insights into root nodulation and disease resistanc.</title>
        <authorList>
            <person name="Jiang F."/>
        </authorList>
    </citation>
    <scope>NUCLEOTIDE SEQUENCE [LARGE SCALE GENOMIC DNA]</scope>
    <source>
        <strain evidence="2">JINMINGXINNONG_FW02</strain>
        <tissue evidence="2">Leaves</tissue>
    </source>
</reference>
<comment type="caution">
    <text evidence="2">The sequence shown here is derived from an EMBL/GenBank/DDBJ whole genome shotgun (WGS) entry which is preliminary data.</text>
</comment>
<evidence type="ECO:0000256" key="1">
    <source>
        <dbReference type="SAM" id="Phobius"/>
    </source>
</evidence>
<keyword evidence="1" id="KW-0472">Membrane</keyword>
<organism evidence="2 3">
    <name type="scientific">Phaseolus coccineus</name>
    <name type="common">Scarlet runner bean</name>
    <name type="synonym">Phaseolus multiflorus</name>
    <dbReference type="NCBI Taxonomy" id="3886"/>
    <lineage>
        <taxon>Eukaryota</taxon>
        <taxon>Viridiplantae</taxon>
        <taxon>Streptophyta</taxon>
        <taxon>Embryophyta</taxon>
        <taxon>Tracheophyta</taxon>
        <taxon>Spermatophyta</taxon>
        <taxon>Magnoliopsida</taxon>
        <taxon>eudicotyledons</taxon>
        <taxon>Gunneridae</taxon>
        <taxon>Pentapetalae</taxon>
        <taxon>rosids</taxon>
        <taxon>fabids</taxon>
        <taxon>Fabales</taxon>
        <taxon>Fabaceae</taxon>
        <taxon>Papilionoideae</taxon>
        <taxon>50 kb inversion clade</taxon>
        <taxon>NPAAA clade</taxon>
        <taxon>indigoferoid/millettioid clade</taxon>
        <taxon>Phaseoleae</taxon>
        <taxon>Phaseolus</taxon>
    </lineage>
</organism>
<evidence type="ECO:0000313" key="3">
    <source>
        <dbReference type="Proteomes" id="UP001374584"/>
    </source>
</evidence>
<dbReference type="EMBL" id="JAYMYR010000004">
    <property type="protein sequence ID" value="KAK7368939.1"/>
    <property type="molecule type" value="Genomic_DNA"/>
</dbReference>
<feature type="transmembrane region" description="Helical" evidence="1">
    <location>
        <begin position="108"/>
        <end position="128"/>
    </location>
</feature>
<name>A0AAN9N972_PHACN</name>
<dbReference type="AlphaFoldDB" id="A0AAN9N972"/>
<keyword evidence="1" id="KW-1133">Transmembrane helix</keyword>
<gene>
    <name evidence="2" type="ORF">VNO80_10972</name>
</gene>
<keyword evidence="3" id="KW-1185">Reference proteome</keyword>
<proteinExistence type="predicted"/>
<dbReference type="Proteomes" id="UP001374584">
    <property type="component" value="Unassembled WGS sequence"/>
</dbReference>
<feature type="transmembrane region" description="Helical" evidence="1">
    <location>
        <begin position="75"/>
        <end position="96"/>
    </location>
</feature>
<keyword evidence="1" id="KW-0812">Transmembrane</keyword>
<sequence length="244" mass="28518">MAEIMAINEINRNRFIFRFFPTQRQHHGMDFAYEWHFTPNMAIKTEEKKNGTVLFDSNGEDYRKQYKLMNTVSNALFWLNQHVGSMMAKIITYSFVKQPSRDWDDKGQLYSFALSLSYALAITIWTYYSWFLVNPLLCLETVQTFDGSAYWLLLDSSLLCMSSQATKSVGKESNFLSISYVIHSPLPIQKVTACSRHPTKSFTWWVQLDQFCINCNVRISIDLQKQCYSEISSLFLSFFSFSLF</sequence>
<accession>A0AAN9N972</accession>